<proteinExistence type="inferred from homology"/>
<evidence type="ECO:0000256" key="3">
    <source>
        <dbReference type="ARBA" id="ARBA00022452"/>
    </source>
</evidence>
<dbReference type="GO" id="GO:0009279">
    <property type="term" value="C:cell outer membrane"/>
    <property type="evidence" value="ECO:0007669"/>
    <property type="project" value="UniProtKB-SubCell"/>
</dbReference>
<evidence type="ECO:0000256" key="4">
    <source>
        <dbReference type="ARBA" id="ARBA00022692"/>
    </source>
</evidence>
<evidence type="ECO:0000256" key="1">
    <source>
        <dbReference type="ARBA" id="ARBA00004571"/>
    </source>
</evidence>
<keyword evidence="15" id="KW-0675">Receptor</keyword>
<keyword evidence="5 12" id="KW-0732">Signal</keyword>
<dbReference type="PANTHER" id="PTHR47234:SF2">
    <property type="entry name" value="TONB-DEPENDENT RECEPTOR"/>
    <property type="match status" value="1"/>
</dbReference>
<dbReference type="AlphaFoldDB" id="A0A2W5B4J5"/>
<feature type="domain" description="TonB-dependent receptor plug" evidence="14">
    <location>
        <begin position="73"/>
        <end position="187"/>
    </location>
</feature>
<evidence type="ECO:0000256" key="6">
    <source>
        <dbReference type="ARBA" id="ARBA00023077"/>
    </source>
</evidence>
<protein>
    <submittedName>
        <fullName evidence="15">TonB-dependent receptor</fullName>
    </submittedName>
</protein>
<evidence type="ECO:0000256" key="10">
    <source>
        <dbReference type="PROSITE-ProRule" id="PRU10143"/>
    </source>
</evidence>
<comment type="subcellular location">
    <subcellularLocation>
        <location evidence="1 9">Cell outer membrane</location>
        <topology evidence="1 9">Multi-pass membrane protein</topology>
    </subcellularLocation>
</comment>
<evidence type="ECO:0000313" key="16">
    <source>
        <dbReference type="Proteomes" id="UP000248614"/>
    </source>
</evidence>
<accession>A0A2W5B4J5</accession>
<dbReference type="InterPro" id="IPR000531">
    <property type="entry name" value="Beta-barrel_TonB"/>
</dbReference>
<evidence type="ECO:0000313" key="15">
    <source>
        <dbReference type="EMBL" id="PZO77851.1"/>
    </source>
</evidence>
<comment type="caution">
    <text evidence="15">The sequence shown here is derived from an EMBL/GenBank/DDBJ whole genome shotgun (WGS) entry which is preliminary data.</text>
</comment>
<evidence type="ECO:0000259" key="14">
    <source>
        <dbReference type="Pfam" id="PF07715"/>
    </source>
</evidence>
<evidence type="ECO:0000256" key="9">
    <source>
        <dbReference type="PROSITE-ProRule" id="PRU01360"/>
    </source>
</evidence>
<keyword evidence="7 9" id="KW-0472">Membrane</keyword>
<dbReference type="EMBL" id="QFNF01000016">
    <property type="protein sequence ID" value="PZO77851.1"/>
    <property type="molecule type" value="Genomic_DNA"/>
</dbReference>
<dbReference type="Proteomes" id="UP000248614">
    <property type="component" value="Unassembled WGS sequence"/>
</dbReference>
<dbReference type="Pfam" id="PF00593">
    <property type="entry name" value="TonB_dep_Rec_b-barrel"/>
    <property type="match status" value="1"/>
</dbReference>
<feature type="signal peptide" evidence="12">
    <location>
        <begin position="1"/>
        <end position="24"/>
    </location>
</feature>
<dbReference type="InterPro" id="IPR010916">
    <property type="entry name" value="TonB_box_CS"/>
</dbReference>
<reference evidence="15 16" key="1">
    <citation type="submission" date="2017-08" db="EMBL/GenBank/DDBJ databases">
        <title>Infants hospitalized years apart are colonized by the same room-sourced microbial strains.</title>
        <authorList>
            <person name="Brooks B."/>
            <person name="Olm M.R."/>
            <person name="Firek B.A."/>
            <person name="Baker R."/>
            <person name="Thomas B.C."/>
            <person name="Morowitz M.J."/>
            <person name="Banfield J.F."/>
        </authorList>
    </citation>
    <scope>NUCLEOTIDE SEQUENCE [LARGE SCALE GENOMIC DNA]</scope>
    <source>
        <strain evidence="15">S2_018_000_R3_110</strain>
    </source>
</reference>
<dbReference type="Gene3D" id="2.40.170.20">
    <property type="entry name" value="TonB-dependent receptor, beta-barrel domain"/>
    <property type="match status" value="1"/>
</dbReference>
<dbReference type="Gene3D" id="2.170.130.10">
    <property type="entry name" value="TonB-dependent receptor, plug domain"/>
    <property type="match status" value="1"/>
</dbReference>
<evidence type="ECO:0000256" key="11">
    <source>
        <dbReference type="RuleBase" id="RU003357"/>
    </source>
</evidence>
<evidence type="ECO:0000256" key="5">
    <source>
        <dbReference type="ARBA" id="ARBA00022729"/>
    </source>
</evidence>
<dbReference type="InterPro" id="IPR012910">
    <property type="entry name" value="Plug_dom"/>
</dbReference>
<dbReference type="PROSITE" id="PS00430">
    <property type="entry name" value="TONB_DEPENDENT_REC_1"/>
    <property type="match status" value="1"/>
</dbReference>
<keyword evidence="3 9" id="KW-1134">Transmembrane beta strand</keyword>
<gene>
    <name evidence="15" type="ORF">DI632_07970</name>
</gene>
<dbReference type="InterPro" id="IPR039426">
    <property type="entry name" value="TonB-dep_rcpt-like"/>
</dbReference>
<evidence type="ECO:0000256" key="8">
    <source>
        <dbReference type="ARBA" id="ARBA00023237"/>
    </source>
</evidence>
<evidence type="ECO:0000256" key="12">
    <source>
        <dbReference type="SAM" id="SignalP"/>
    </source>
</evidence>
<feature type="chain" id="PRO_5015845837" evidence="12">
    <location>
        <begin position="25"/>
        <end position="1102"/>
    </location>
</feature>
<evidence type="ECO:0000259" key="13">
    <source>
        <dbReference type="Pfam" id="PF00593"/>
    </source>
</evidence>
<dbReference type="SUPFAM" id="SSF56935">
    <property type="entry name" value="Porins"/>
    <property type="match status" value="1"/>
</dbReference>
<feature type="domain" description="TonB-dependent receptor-like beta-barrel" evidence="13">
    <location>
        <begin position="499"/>
        <end position="1068"/>
    </location>
</feature>
<keyword evidence="4 9" id="KW-0812">Transmembrane</keyword>
<feature type="short sequence motif" description="TonB box" evidence="10">
    <location>
        <begin position="58"/>
        <end position="64"/>
    </location>
</feature>
<organism evidence="15 16">
    <name type="scientific">Sphingomonas hengshuiensis</name>
    <dbReference type="NCBI Taxonomy" id="1609977"/>
    <lineage>
        <taxon>Bacteria</taxon>
        <taxon>Pseudomonadati</taxon>
        <taxon>Pseudomonadota</taxon>
        <taxon>Alphaproteobacteria</taxon>
        <taxon>Sphingomonadales</taxon>
        <taxon>Sphingomonadaceae</taxon>
        <taxon>Sphingomonas</taxon>
    </lineage>
</organism>
<dbReference type="Pfam" id="PF07715">
    <property type="entry name" value="Plug"/>
    <property type="match status" value="1"/>
</dbReference>
<dbReference type="PANTHER" id="PTHR47234">
    <property type="match status" value="1"/>
</dbReference>
<keyword evidence="8 9" id="KW-0998">Cell outer membrane</keyword>
<dbReference type="PROSITE" id="PS52016">
    <property type="entry name" value="TONB_DEPENDENT_REC_3"/>
    <property type="match status" value="1"/>
</dbReference>
<comment type="similarity">
    <text evidence="9 11">Belongs to the TonB-dependent receptor family.</text>
</comment>
<keyword evidence="6 10" id="KW-0798">TonB box</keyword>
<dbReference type="InterPro" id="IPR037066">
    <property type="entry name" value="Plug_dom_sf"/>
</dbReference>
<name>A0A2W5B4J5_9SPHN</name>
<keyword evidence="2 9" id="KW-0813">Transport</keyword>
<evidence type="ECO:0000256" key="2">
    <source>
        <dbReference type="ARBA" id="ARBA00022448"/>
    </source>
</evidence>
<sequence>MNFNRLLGATALASVALLPHASFAQTGTIGTAADAVGGTDQCLPDDPRAICQQEPAETVTVTGSRIRTPNLTADVPITSIAGDVIFQNSDQNVGELLNDLPQLRSTFSQQNPGLGIGIAGLNLLDLRGLGTARTLVLVNGRRHVAADILSNASVVDVSSIPNDLVERIDIVTGGSSAVYGSDAIAGVVNFVLRRSYEGSQIRGSASIAGAGFGGSQYISAMTGRNFADGKGNITLHGEYSRQERVFASDVPAFRQQDGLFTVDADTGGLPNGSDGFPDAIFLRDVRSGTINPYGLIPINQRNAAGGACGNATAANNGAPNNSGLAFSCNYLFTPEGRLVQQTGTPFGTGINASRIGGNGQTGREGRTLSVLPELQRYNFNLLSHFEFSPAFEVFFEGKFNRNEAIGNNAGPSFIQTGSGNQGNIGDFRERPRLDNPFLNATDRTTLSNLILNSGCNPSLTVQCPAAGNLTAADRAAIAAGTYRFILAKNLLDVGLRDEKFRRDTYRAVLGVRGTFNDDWSYEISGNYGRFDQSSITEGYIDRQRFSLAMDAGRNPVTGAIQCRSQFDASAAVPDARTDGVSVANRAANAARLAADIAACRPYNPFGAGTGNADAIAYFSSAFSTKSSLEQIVGQAFMSGDLSQLFELPGGPIGFAIGGEYRREKAFYQQDPFTTQGFNNAVSIPVFDPPSFEVKEAYGELRVPLLKEVPFFHELSLTGAGRVSDYKGGTGTVYAYNGGVQWSPISDIRLRGNYARAVRAPNVSETGFPLVPNFSSITDPCNITAINGGSTTRRANCTTAVGAGNLANLGSVTYSLPIVSGSNPNLAAETSDSYTLGAVFQPRFAPGLSLTVDYYDITVNGIITSVSAQQILNNCYDFPTLDNVFCSAFTRFAGPGTGPNGEQPGAILGNSLIVAPLNFAKRQARGIDTQLIYRARLSQDVRLTTNLLYVHVLKRSNFEDVTNPSFENRIMSELGDPQDEVRLDLDLGIKNFNFGYRFRFIGEQFTGAYESFRSGVNGLPASNIDATSPQEYPVITYSDLRFEWNVGGVQGSGDTRSDGLQFFLGVDNVFNQAPPLGSTATGAGSAIYDYRGRSFYSGFRARF</sequence>
<evidence type="ECO:0000256" key="7">
    <source>
        <dbReference type="ARBA" id="ARBA00023136"/>
    </source>
</evidence>
<dbReference type="InterPro" id="IPR036942">
    <property type="entry name" value="Beta-barrel_TonB_sf"/>
</dbReference>